<sequence length="157" mass="17245">MDGRIKIVFILGIAFAAYKVSRASAYENVRAVIDVAKANHPIVSDIPSGLVLGLILQESGGNPNATGAAGEYGLMQIMPGAWDYVTGKYGLNYAGLQYESYQNVVVGMYYLVDVRNDIDGFSWIDAIQAYNLGASGFKQGRRNWPYFFGVIKKWIMA</sequence>
<organism evidence="2">
    <name type="scientific">viral metagenome</name>
    <dbReference type="NCBI Taxonomy" id="1070528"/>
    <lineage>
        <taxon>unclassified sequences</taxon>
        <taxon>metagenomes</taxon>
        <taxon>organismal metagenomes</taxon>
    </lineage>
</organism>
<dbReference type="Pfam" id="PF01464">
    <property type="entry name" value="SLT"/>
    <property type="match status" value="1"/>
</dbReference>
<name>A0A6H1Z5U4_9ZZZZ</name>
<dbReference type="CDD" id="cd00254">
    <property type="entry name" value="LT-like"/>
    <property type="match status" value="1"/>
</dbReference>
<dbReference type="InterPro" id="IPR023346">
    <property type="entry name" value="Lysozyme-like_dom_sf"/>
</dbReference>
<dbReference type="AlphaFoldDB" id="A0A6H1Z5U4"/>
<proteinExistence type="predicted"/>
<evidence type="ECO:0000259" key="1">
    <source>
        <dbReference type="Pfam" id="PF01464"/>
    </source>
</evidence>
<dbReference type="InterPro" id="IPR008258">
    <property type="entry name" value="Transglycosylase_SLT_dom_1"/>
</dbReference>
<protein>
    <submittedName>
        <fullName evidence="2">Putative transglycosylase</fullName>
    </submittedName>
</protein>
<evidence type="ECO:0000313" key="2">
    <source>
        <dbReference type="EMBL" id="QJA43263.1"/>
    </source>
</evidence>
<dbReference type="Gene3D" id="1.10.530.10">
    <property type="match status" value="1"/>
</dbReference>
<reference evidence="2" key="1">
    <citation type="submission" date="2020-03" db="EMBL/GenBank/DDBJ databases">
        <title>The deep terrestrial virosphere.</title>
        <authorList>
            <person name="Holmfeldt K."/>
            <person name="Nilsson E."/>
            <person name="Simone D."/>
            <person name="Lopez-Fernandez M."/>
            <person name="Wu X."/>
            <person name="de Brujin I."/>
            <person name="Lundin D."/>
            <person name="Andersson A."/>
            <person name="Bertilsson S."/>
            <person name="Dopson M."/>
        </authorList>
    </citation>
    <scope>NUCLEOTIDE SEQUENCE</scope>
    <source>
        <strain evidence="2">MM415B01989</strain>
    </source>
</reference>
<gene>
    <name evidence="2" type="ORF">MM415B01989_0012</name>
</gene>
<dbReference type="SUPFAM" id="SSF53955">
    <property type="entry name" value="Lysozyme-like"/>
    <property type="match status" value="1"/>
</dbReference>
<accession>A0A6H1Z5U4</accession>
<dbReference type="EMBL" id="MT141181">
    <property type="protein sequence ID" value="QJA43263.1"/>
    <property type="molecule type" value="Genomic_DNA"/>
</dbReference>
<feature type="domain" description="Transglycosylase SLT" evidence="1">
    <location>
        <begin position="46"/>
        <end position="138"/>
    </location>
</feature>